<sequence length="326" mass="34080">MTVLVTGGAGYIGGHVLRVLGAAGRDVLVVDDLSTGRAARLDGVPLLRLDLADPGCVPHLAGAMRTHGVTSVVHLAARKRVHESVLRPLWYLEQNVGGVAHVIAAMERAGVASIVFSSSAAVYGCPANDLVHEDDALAPVNPYGRTKLAGEWLVRSAARAWGLRAVSLRYFNVAGAGAPELGDDVVANLVTCALDRLARGQRPEVFGTGYPTPDGSCVRDFVHVSDLAEAHVVALDRLDRGGPLSDAVNIGLGTGASVLEVLERLGAVSGLDTTPTVLGPRAGDPARVVAAVDRARDELGWVARSDLSDILLSAWQSWQAGPRAIR</sequence>
<comment type="pathway">
    <text evidence="3">Carbohydrate metabolism; galactose metabolism.</text>
</comment>
<reference evidence="13 14" key="1">
    <citation type="submission" date="2020-05" db="EMBL/GenBank/DDBJ databases">
        <title>Genome Sequencing of Type Strains.</title>
        <authorList>
            <person name="Lemaire J.F."/>
            <person name="Inderbitzin P."/>
            <person name="Gregorio O.A."/>
            <person name="Collins S.B."/>
            <person name="Wespe N."/>
            <person name="Knight-Connoni V."/>
        </authorList>
    </citation>
    <scope>NUCLEOTIDE SEQUENCE [LARGE SCALE GENOMIC DNA]</scope>
    <source>
        <strain evidence="13 14">ATCC 25174</strain>
    </source>
</reference>
<dbReference type="PANTHER" id="PTHR43725">
    <property type="entry name" value="UDP-GLUCOSE 4-EPIMERASE"/>
    <property type="match status" value="1"/>
</dbReference>
<dbReference type="SUPFAM" id="SSF51735">
    <property type="entry name" value="NAD(P)-binding Rossmann-fold domains"/>
    <property type="match status" value="1"/>
</dbReference>
<keyword evidence="7" id="KW-0520">NAD</keyword>
<accession>A0A7Y6DYC5</accession>
<keyword evidence="14" id="KW-1185">Reference proteome</keyword>
<organism evidence="13 14">
    <name type="scientific">Cellulomonas humilata</name>
    <dbReference type="NCBI Taxonomy" id="144055"/>
    <lineage>
        <taxon>Bacteria</taxon>
        <taxon>Bacillati</taxon>
        <taxon>Actinomycetota</taxon>
        <taxon>Actinomycetes</taxon>
        <taxon>Micrococcales</taxon>
        <taxon>Cellulomonadaceae</taxon>
        <taxon>Cellulomonas</taxon>
    </lineage>
</organism>
<dbReference type="InterPro" id="IPR001509">
    <property type="entry name" value="Epimerase_deHydtase"/>
</dbReference>
<comment type="catalytic activity">
    <reaction evidence="1">
        <text>UDP-alpha-D-glucose = UDP-alpha-D-galactose</text>
        <dbReference type="Rhea" id="RHEA:22168"/>
        <dbReference type="ChEBI" id="CHEBI:58885"/>
        <dbReference type="ChEBI" id="CHEBI:66914"/>
        <dbReference type="EC" id="5.1.3.2"/>
    </reaction>
</comment>
<feature type="domain" description="NAD-dependent epimerase/dehydratase" evidence="12">
    <location>
        <begin position="3"/>
        <end position="251"/>
    </location>
</feature>
<dbReference type="UniPathway" id="UPA00214"/>
<evidence type="ECO:0000259" key="12">
    <source>
        <dbReference type="Pfam" id="PF01370"/>
    </source>
</evidence>
<evidence type="ECO:0000256" key="11">
    <source>
        <dbReference type="ARBA" id="ARBA00033067"/>
    </source>
</evidence>
<protein>
    <recommendedName>
        <fullName evidence="6">UDP-glucose 4-epimerase</fullName>
        <ecNumber evidence="5">5.1.3.2</ecNumber>
    </recommendedName>
    <alternativeName>
        <fullName evidence="11">Galactowaldenase</fullName>
    </alternativeName>
    <alternativeName>
        <fullName evidence="10">UDP-galactose 4-epimerase</fullName>
    </alternativeName>
</protein>
<evidence type="ECO:0000313" key="13">
    <source>
        <dbReference type="EMBL" id="NUU17859.1"/>
    </source>
</evidence>
<dbReference type="InterPro" id="IPR005886">
    <property type="entry name" value="UDP_G4E"/>
</dbReference>
<dbReference type="Gene3D" id="3.90.25.10">
    <property type="entry name" value="UDP-galactose 4-epimerase, domain 1"/>
    <property type="match status" value="1"/>
</dbReference>
<keyword evidence="9" id="KW-0119">Carbohydrate metabolism</keyword>
<comment type="similarity">
    <text evidence="4">Belongs to the NAD(P)-dependent epimerase/dehydratase family.</text>
</comment>
<dbReference type="RefSeq" id="WP_175347819.1">
    <property type="nucleotide sequence ID" value="NZ_JABMCI010000065.1"/>
</dbReference>
<dbReference type="Proteomes" id="UP000565724">
    <property type="component" value="Unassembled WGS sequence"/>
</dbReference>
<proteinExistence type="inferred from homology"/>
<dbReference type="EC" id="5.1.3.2" evidence="5"/>
<evidence type="ECO:0000256" key="9">
    <source>
        <dbReference type="ARBA" id="ARBA00023277"/>
    </source>
</evidence>
<dbReference type="Pfam" id="PF01370">
    <property type="entry name" value="Epimerase"/>
    <property type="match status" value="1"/>
</dbReference>
<evidence type="ECO:0000256" key="5">
    <source>
        <dbReference type="ARBA" id="ARBA00013189"/>
    </source>
</evidence>
<dbReference type="GO" id="GO:0033499">
    <property type="term" value="P:galactose catabolic process via UDP-galactose, Leloir pathway"/>
    <property type="evidence" value="ECO:0007669"/>
    <property type="project" value="TreeGrafter"/>
</dbReference>
<dbReference type="AlphaFoldDB" id="A0A7Y6DYC5"/>
<evidence type="ECO:0000313" key="14">
    <source>
        <dbReference type="Proteomes" id="UP000565724"/>
    </source>
</evidence>
<evidence type="ECO:0000256" key="6">
    <source>
        <dbReference type="ARBA" id="ARBA00018569"/>
    </source>
</evidence>
<dbReference type="Gene3D" id="3.40.50.720">
    <property type="entry name" value="NAD(P)-binding Rossmann-like Domain"/>
    <property type="match status" value="1"/>
</dbReference>
<evidence type="ECO:0000256" key="7">
    <source>
        <dbReference type="ARBA" id="ARBA00023027"/>
    </source>
</evidence>
<evidence type="ECO:0000256" key="4">
    <source>
        <dbReference type="ARBA" id="ARBA00007637"/>
    </source>
</evidence>
<evidence type="ECO:0000256" key="8">
    <source>
        <dbReference type="ARBA" id="ARBA00023235"/>
    </source>
</evidence>
<evidence type="ECO:0000256" key="2">
    <source>
        <dbReference type="ARBA" id="ARBA00001911"/>
    </source>
</evidence>
<evidence type="ECO:0000256" key="10">
    <source>
        <dbReference type="ARBA" id="ARBA00031367"/>
    </source>
</evidence>
<dbReference type="GO" id="GO:0003978">
    <property type="term" value="F:UDP-glucose 4-epimerase activity"/>
    <property type="evidence" value="ECO:0007669"/>
    <property type="project" value="UniProtKB-EC"/>
</dbReference>
<dbReference type="PANTHER" id="PTHR43725:SF53">
    <property type="entry name" value="UDP-ARABINOSE 4-EPIMERASE 1"/>
    <property type="match status" value="1"/>
</dbReference>
<dbReference type="EMBL" id="JABMCI010000065">
    <property type="protein sequence ID" value="NUU17859.1"/>
    <property type="molecule type" value="Genomic_DNA"/>
</dbReference>
<keyword evidence="8 13" id="KW-0413">Isomerase</keyword>
<comment type="caution">
    <text evidence="13">The sequence shown here is derived from an EMBL/GenBank/DDBJ whole genome shotgun (WGS) entry which is preliminary data.</text>
</comment>
<evidence type="ECO:0000256" key="3">
    <source>
        <dbReference type="ARBA" id="ARBA00004947"/>
    </source>
</evidence>
<dbReference type="InterPro" id="IPR036291">
    <property type="entry name" value="NAD(P)-bd_dom_sf"/>
</dbReference>
<dbReference type="NCBIfam" id="TIGR01179">
    <property type="entry name" value="galE"/>
    <property type="match status" value="1"/>
</dbReference>
<name>A0A7Y6DYC5_9CELL</name>
<evidence type="ECO:0000256" key="1">
    <source>
        <dbReference type="ARBA" id="ARBA00000083"/>
    </source>
</evidence>
<gene>
    <name evidence="13" type="primary">galE</name>
    <name evidence="13" type="ORF">HP550_11430</name>
</gene>
<comment type="cofactor">
    <cofactor evidence="2">
        <name>NAD(+)</name>
        <dbReference type="ChEBI" id="CHEBI:57540"/>
    </cofactor>
</comment>